<keyword evidence="2" id="KW-1185">Reference proteome</keyword>
<dbReference type="RefSeq" id="WP_162033249.1">
    <property type="nucleotide sequence ID" value="NZ_CACVBR010000023.1"/>
</dbReference>
<evidence type="ECO:0000313" key="1">
    <source>
        <dbReference type="EMBL" id="CAA7196419.1"/>
    </source>
</evidence>
<dbReference type="EMBL" id="CACVBR010000023">
    <property type="protein sequence ID" value="CAA7196419.1"/>
    <property type="molecule type" value="Genomic_DNA"/>
</dbReference>
<accession>A0A6N4XBN2</accession>
<reference evidence="1 2" key="1">
    <citation type="submission" date="2020-01" db="EMBL/GenBank/DDBJ databases">
        <authorList>
            <person name="Rodrigo-Torres L."/>
            <person name="Arahal R. D."/>
            <person name="Lucena T."/>
        </authorList>
    </citation>
    <scope>NUCLEOTIDE SEQUENCE [LARGE SCALE GENOMIC DNA]</scope>
    <source>
        <strain evidence="1 2">CECT 9293</strain>
    </source>
</reference>
<organism evidence="1 2">
    <name type="scientific">Chryseobacterium potabilaquae</name>
    <dbReference type="NCBI Taxonomy" id="2675057"/>
    <lineage>
        <taxon>Bacteria</taxon>
        <taxon>Pseudomonadati</taxon>
        <taxon>Bacteroidota</taxon>
        <taxon>Flavobacteriia</taxon>
        <taxon>Flavobacteriales</taxon>
        <taxon>Weeksellaceae</taxon>
        <taxon>Chryseobacterium group</taxon>
        <taxon>Chryseobacterium</taxon>
    </lineage>
</organism>
<evidence type="ECO:0008006" key="3">
    <source>
        <dbReference type="Google" id="ProtNLM"/>
    </source>
</evidence>
<proteinExistence type="predicted"/>
<dbReference type="Proteomes" id="UP000445144">
    <property type="component" value="Unassembled WGS sequence"/>
</dbReference>
<protein>
    <recommendedName>
        <fullName evidence="3">DUF3592 domain-containing protein</fullName>
    </recommendedName>
</protein>
<dbReference type="AlphaFoldDB" id="A0A6N4XBN2"/>
<gene>
    <name evidence="1" type="ORF">CHRY9293_02513</name>
</gene>
<sequence length="103" mass="12161">MNKKRILLVLIFLIIIFLNRNVLIFRPLLSVVSTQTTYGLVVNEKDVLRRGFITGTFNYYYKFSVNGENYSNPSYDESYKVGDTVLIEYNETFPFMNRIKNQK</sequence>
<evidence type="ECO:0000313" key="2">
    <source>
        <dbReference type="Proteomes" id="UP000445144"/>
    </source>
</evidence>
<name>A0A6N4XBN2_9FLAO</name>